<keyword evidence="1" id="KW-0479">Metal-binding</keyword>
<dbReference type="PROSITE" id="PS01360">
    <property type="entry name" value="ZF_MYND_1"/>
    <property type="match status" value="1"/>
</dbReference>
<dbReference type="AlphaFoldDB" id="D7FVP0"/>
<evidence type="ECO:0000256" key="5">
    <source>
        <dbReference type="SAM" id="MobiDB-lite"/>
    </source>
</evidence>
<evidence type="ECO:0000256" key="1">
    <source>
        <dbReference type="ARBA" id="ARBA00022723"/>
    </source>
</evidence>
<keyword evidence="3" id="KW-0862">Zinc</keyword>
<keyword evidence="8" id="KW-1185">Reference proteome</keyword>
<protein>
    <submittedName>
        <fullName evidence="7">MYND finger protein, putative</fullName>
    </submittedName>
</protein>
<feature type="compositionally biased region" description="Basic and acidic residues" evidence="5">
    <location>
        <begin position="1"/>
        <end position="11"/>
    </location>
</feature>
<sequence length="437" mass="47139">MHAPEKKDGGKGKKKRKGTSEDLSRGGVDGGLRFLAILPFPVESAYDGGGGIDELFVIVHTYEDHMLNPFVNVLQTSRADGAKLSRPLLSNWSFPVRSVADGRRLKVCQATKEFVHNMDFWFFEDGPLENMPLFHYHSLCRHMMFKFMSDGVKVLEGGGGGAGGGKSPTGRHWHLAKVGHGTSSSADASFESMGPEMDRGVYVTVHVQDILVDEDISPSLVKGLRDSGRAEVLPRLYHAVLPTLIAVDDVEGLRLKSKALVDDEGGDRGGFAHLKKPVGQSSGAMLSYNGPIRGVGNIVESVPVAAVQERGGGVANQPLGSVSPSAANAFGEVEGNDSGYANGKPSATATAVSLVGLDEETRRVLAKAGLGRMPATTFEWVKFERVQQGLPADPPCPVCQKPNAQKRCTRCKIVRYCSRECQKQHWPTHKLECYADS</sequence>
<dbReference type="Proteomes" id="UP000002630">
    <property type="component" value="Linkage Group LG02"/>
</dbReference>
<dbReference type="STRING" id="2880.D7FVP0"/>
<gene>
    <name evidence="7" type="ORF">Esi_0297_0018</name>
</gene>
<dbReference type="Gene3D" id="6.10.140.2220">
    <property type="match status" value="1"/>
</dbReference>
<dbReference type="PANTHER" id="PTHR10237:SF14">
    <property type="entry name" value="MYND-TYPE DOMAIN-CONTAINING PROTEIN"/>
    <property type="match status" value="1"/>
</dbReference>
<feature type="region of interest" description="Disordered" evidence="5">
    <location>
        <begin position="1"/>
        <end position="25"/>
    </location>
</feature>
<dbReference type="GO" id="GO:0005634">
    <property type="term" value="C:nucleus"/>
    <property type="evidence" value="ECO:0007669"/>
    <property type="project" value="TreeGrafter"/>
</dbReference>
<reference evidence="7 8" key="1">
    <citation type="journal article" date="2010" name="Nature">
        <title>The Ectocarpus genome and the independent evolution of multicellularity in brown algae.</title>
        <authorList>
            <person name="Cock J.M."/>
            <person name="Sterck L."/>
            <person name="Rouze P."/>
            <person name="Scornet D."/>
            <person name="Allen A.E."/>
            <person name="Amoutzias G."/>
            <person name="Anthouard V."/>
            <person name="Artiguenave F."/>
            <person name="Aury J.M."/>
            <person name="Badger J.H."/>
            <person name="Beszteri B."/>
            <person name="Billiau K."/>
            <person name="Bonnet E."/>
            <person name="Bothwell J.H."/>
            <person name="Bowler C."/>
            <person name="Boyen C."/>
            <person name="Brownlee C."/>
            <person name="Carrano C.J."/>
            <person name="Charrier B."/>
            <person name="Cho G.Y."/>
            <person name="Coelho S.M."/>
            <person name="Collen J."/>
            <person name="Corre E."/>
            <person name="Da Silva C."/>
            <person name="Delage L."/>
            <person name="Delaroque N."/>
            <person name="Dittami S.M."/>
            <person name="Doulbeau S."/>
            <person name="Elias M."/>
            <person name="Farnham G."/>
            <person name="Gachon C.M."/>
            <person name="Gschloessl B."/>
            <person name="Heesch S."/>
            <person name="Jabbari K."/>
            <person name="Jubin C."/>
            <person name="Kawai H."/>
            <person name="Kimura K."/>
            <person name="Kloareg B."/>
            <person name="Kupper F.C."/>
            <person name="Lang D."/>
            <person name="Le Bail A."/>
            <person name="Leblanc C."/>
            <person name="Lerouge P."/>
            <person name="Lohr M."/>
            <person name="Lopez P.J."/>
            <person name="Martens C."/>
            <person name="Maumus F."/>
            <person name="Michel G."/>
            <person name="Miranda-Saavedra D."/>
            <person name="Morales J."/>
            <person name="Moreau H."/>
            <person name="Motomura T."/>
            <person name="Nagasato C."/>
            <person name="Napoli C.A."/>
            <person name="Nelson D.R."/>
            <person name="Nyvall-Collen P."/>
            <person name="Peters A.F."/>
            <person name="Pommier C."/>
            <person name="Potin P."/>
            <person name="Poulain J."/>
            <person name="Quesneville H."/>
            <person name="Read B."/>
            <person name="Rensing S.A."/>
            <person name="Ritter A."/>
            <person name="Rousvoal S."/>
            <person name="Samanta M."/>
            <person name="Samson G."/>
            <person name="Schroeder D.C."/>
            <person name="Segurens B."/>
            <person name="Strittmatter M."/>
            <person name="Tonon T."/>
            <person name="Tregear J.W."/>
            <person name="Valentin K."/>
            <person name="von Dassow P."/>
            <person name="Yamagishi T."/>
            <person name="Van de Peer Y."/>
            <person name="Wincker P."/>
        </authorList>
    </citation>
    <scope>NUCLEOTIDE SEQUENCE [LARGE SCALE GENOMIC DNA]</scope>
    <source>
        <strain evidence="8">Ec32 / CCAP1310/4</strain>
    </source>
</reference>
<evidence type="ECO:0000313" key="8">
    <source>
        <dbReference type="Proteomes" id="UP000002630"/>
    </source>
</evidence>
<dbReference type="EMBL" id="FN649727">
    <property type="protein sequence ID" value="CBJ31961.1"/>
    <property type="molecule type" value="Genomic_DNA"/>
</dbReference>
<dbReference type="SUPFAM" id="SSF144232">
    <property type="entry name" value="HIT/MYND zinc finger-like"/>
    <property type="match status" value="1"/>
</dbReference>
<dbReference type="InParanoid" id="D7FVP0"/>
<evidence type="ECO:0000256" key="3">
    <source>
        <dbReference type="ARBA" id="ARBA00022833"/>
    </source>
</evidence>
<evidence type="ECO:0000256" key="2">
    <source>
        <dbReference type="ARBA" id="ARBA00022771"/>
    </source>
</evidence>
<dbReference type="PANTHER" id="PTHR10237">
    <property type="entry name" value="DEFORMED EPIDERMAL AUTOREGULATORY FACTOR 1 HOMOLOG SUPPRESSIN"/>
    <property type="match status" value="1"/>
</dbReference>
<organism evidence="7 8">
    <name type="scientific">Ectocarpus siliculosus</name>
    <name type="common">Brown alga</name>
    <name type="synonym">Conferva siliculosa</name>
    <dbReference type="NCBI Taxonomy" id="2880"/>
    <lineage>
        <taxon>Eukaryota</taxon>
        <taxon>Sar</taxon>
        <taxon>Stramenopiles</taxon>
        <taxon>Ochrophyta</taxon>
        <taxon>PX clade</taxon>
        <taxon>Phaeophyceae</taxon>
        <taxon>Ectocarpales</taxon>
        <taxon>Ectocarpaceae</taxon>
        <taxon>Ectocarpus</taxon>
    </lineage>
</organism>
<accession>D7FVP0</accession>
<evidence type="ECO:0000259" key="6">
    <source>
        <dbReference type="PROSITE" id="PS50865"/>
    </source>
</evidence>
<dbReference type="InterPro" id="IPR024119">
    <property type="entry name" value="TF_DEAF-1"/>
</dbReference>
<dbReference type="Pfam" id="PF01753">
    <property type="entry name" value="zf-MYND"/>
    <property type="match status" value="1"/>
</dbReference>
<name>D7FVP0_ECTSI</name>
<dbReference type="GO" id="GO:0008270">
    <property type="term" value="F:zinc ion binding"/>
    <property type="evidence" value="ECO:0007669"/>
    <property type="project" value="UniProtKB-KW"/>
</dbReference>
<dbReference type="GO" id="GO:0000981">
    <property type="term" value="F:DNA-binding transcription factor activity, RNA polymerase II-specific"/>
    <property type="evidence" value="ECO:0007669"/>
    <property type="project" value="TreeGrafter"/>
</dbReference>
<evidence type="ECO:0000256" key="4">
    <source>
        <dbReference type="PROSITE-ProRule" id="PRU00134"/>
    </source>
</evidence>
<dbReference type="InterPro" id="IPR002893">
    <property type="entry name" value="Znf_MYND"/>
</dbReference>
<feature type="domain" description="MYND-type" evidence="6">
    <location>
        <begin position="396"/>
        <end position="433"/>
    </location>
</feature>
<evidence type="ECO:0000313" key="7">
    <source>
        <dbReference type="EMBL" id="CBJ31961.1"/>
    </source>
</evidence>
<dbReference type="EMBL" id="FN648483">
    <property type="protein sequence ID" value="CBJ31961.1"/>
    <property type="molecule type" value="Genomic_DNA"/>
</dbReference>
<dbReference type="PROSITE" id="PS50865">
    <property type="entry name" value="ZF_MYND_2"/>
    <property type="match status" value="1"/>
</dbReference>
<dbReference type="OrthoDB" id="57654at2759"/>
<keyword evidence="2 4" id="KW-0863">Zinc-finger</keyword>
<proteinExistence type="predicted"/>